<evidence type="ECO:0000313" key="1">
    <source>
        <dbReference type="EMBL" id="SVA65641.1"/>
    </source>
</evidence>
<dbReference type="AlphaFoldDB" id="A0A381XMG6"/>
<dbReference type="SUPFAM" id="SSF50447">
    <property type="entry name" value="Translation proteins"/>
    <property type="match status" value="1"/>
</dbReference>
<protein>
    <recommendedName>
        <fullName evidence="2">Translation elongation factor EFTu-like domain-containing protein</fullName>
    </recommendedName>
</protein>
<proteinExistence type="predicted"/>
<dbReference type="EMBL" id="UINC01015617">
    <property type="protein sequence ID" value="SVA65641.1"/>
    <property type="molecule type" value="Genomic_DNA"/>
</dbReference>
<gene>
    <name evidence="1" type="ORF">METZ01_LOCUS118495</name>
</gene>
<name>A0A381XMG6_9ZZZZ</name>
<reference evidence="1" key="1">
    <citation type="submission" date="2018-05" db="EMBL/GenBank/DDBJ databases">
        <authorList>
            <person name="Lanie J.A."/>
            <person name="Ng W.-L."/>
            <person name="Kazmierczak K.M."/>
            <person name="Andrzejewski T.M."/>
            <person name="Davidsen T.M."/>
            <person name="Wayne K.J."/>
            <person name="Tettelin H."/>
            <person name="Glass J.I."/>
            <person name="Rusch D."/>
            <person name="Podicherti R."/>
            <person name="Tsui H.-C.T."/>
            <person name="Winkler M.E."/>
        </authorList>
    </citation>
    <scope>NUCLEOTIDE SEQUENCE</scope>
</reference>
<sequence>MKEQEIGYVSNFMGNISVAIIEMTKGTLKTGDAIHIKGNTTDITETVSSMQIDHETVDKVKKKDSLGLKIKKKVRKRDKVYKVVD</sequence>
<evidence type="ECO:0008006" key="2">
    <source>
        <dbReference type="Google" id="ProtNLM"/>
    </source>
</evidence>
<accession>A0A381XMG6</accession>
<organism evidence="1">
    <name type="scientific">marine metagenome</name>
    <dbReference type="NCBI Taxonomy" id="408172"/>
    <lineage>
        <taxon>unclassified sequences</taxon>
        <taxon>metagenomes</taxon>
        <taxon>ecological metagenomes</taxon>
    </lineage>
</organism>
<dbReference type="Gene3D" id="2.40.30.10">
    <property type="entry name" value="Translation factors"/>
    <property type="match status" value="1"/>
</dbReference>
<dbReference type="InterPro" id="IPR009000">
    <property type="entry name" value="Transl_B-barrel_sf"/>
</dbReference>